<sequence>MSLRPLTDEELIAALAEEMSLFRCYVLTPDGWAEMGNEHGPIRSPNRERLERLAAHQTALHGARCVVVDMRADPVIVYGNGEGA</sequence>
<dbReference type="Proteomes" id="UP000259683">
    <property type="component" value="Segment"/>
</dbReference>
<name>A0A385ECP1_9CAUD</name>
<keyword evidence="2" id="KW-1185">Reference proteome</keyword>
<dbReference type="EMBL" id="MH588547">
    <property type="protein sequence ID" value="AXQ69654.1"/>
    <property type="molecule type" value="Genomic_DNA"/>
</dbReference>
<organism evidence="1 2">
    <name type="scientific">Caulobacter phage CcrSC</name>
    <dbReference type="NCBI Taxonomy" id="2283272"/>
    <lineage>
        <taxon>Viruses</taxon>
        <taxon>Duplodnaviria</taxon>
        <taxon>Heunggongvirae</taxon>
        <taxon>Uroviricota</taxon>
        <taxon>Caudoviricetes</taxon>
        <taxon>Jeanschmidtviridae</taxon>
        <taxon>Bertelyvirus</taxon>
        <taxon>Bertelyvirus SC</taxon>
    </lineage>
</organism>
<protein>
    <submittedName>
        <fullName evidence="1">Uncharacterized protein</fullName>
    </submittedName>
</protein>
<evidence type="ECO:0000313" key="2">
    <source>
        <dbReference type="Proteomes" id="UP000259683"/>
    </source>
</evidence>
<gene>
    <name evidence="1" type="ORF">CcrSC_gp072c</name>
</gene>
<evidence type="ECO:0000313" key="1">
    <source>
        <dbReference type="EMBL" id="AXQ69654.1"/>
    </source>
</evidence>
<proteinExistence type="predicted"/>
<accession>A0A385ECP1</accession>
<reference evidence="1" key="1">
    <citation type="submission" date="2018-07" db="EMBL/GenBank/DDBJ databases">
        <authorList>
            <person name="Wilson K.M."/>
            <person name="Ely B."/>
        </authorList>
    </citation>
    <scope>NUCLEOTIDE SEQUENCE</scope>
</reference>
<reference evidence="1" key="2">
    <citation type="submission" date="2021-07" db="EMBL/GenBank/DDBJ databases">
        <title>Giant CbK-like Caulobacter bacteriophages have genetically divergent genomes.</title>
        <authorList>
            <person name="Wilson K."/>
            <person name="Ely B."/>
        </authorList>
    </citation>
    <scope>NUCLEOTIDE SEQUENCE</scope>
</reference>